<feature type="region of interest" description="Disordered" evidence="1">
    <location>
        <begin position="24"/>
        <end position="45"/>
    </location>
</feature>
<organism evidence="2 3">
    <name type="scientific">Portunus trituberculatus</name>
    <name type="common">Swimming crab</name>
    <name type="synonym">Neptunus trituberculatus</name>
    <dbReference type="NCBI Taxonomy" id="210409"/>
    <lineage>
        <taxon>Eukaryota</taxon>
        <taxon>Metazoa</taxon>
        <taxon>Ecdysozoa</taxon>
        <taxon>Arthropoda</taxon>
        <taxon>Crustacea</taxon>
        <taxon>Multicrustacea</taxon>
        <taxon>Malacostraca</taxon>
        <taxon>Eumalacostraca</taxon>
        <taxon>Eucarida</taxon>
        <taxon>Decapoda</taxon>
        <taxon>Pleocyemata</taxon>
        <taxon>Brachyura</taxon>
        <taxon>Eubrachyura</taxon>
        <taxon>Portunoidea</taxon>
        <taxon>Portunidae</taxon>
        <taxon>Portuninae</taxon>
        <taxon>Portunus</taxon>
    </lineage>
</organism>
<evidence type="ECO:0000313" key="2">
    <source>
        <dbReference type="EMBL" id="MPC66704.1"/>
    </source>
</evidence>
<comment type="caution">
    <text evidence="2">The sequence shown here is derived from an EMBL/GenBank/DDBJ whole genome shotgun (WGS) entry which is preliminary data.</text>
</comment>
<dbReference type="EMBL" id="VSRR010025144">
    <property type="protein sequence ID" value="MPC66704.1"/>
    <property type="molecule type" value="Genomic_DNA"/>
</dbReference>
<dbReference type="AlphaFoldDB" id="A0A5B7HDH5"/>
<dbReference type="Proteomes" id="UP000324222">
    <property type="component" value="Unassembled WGS sequence"/>
</dbReference>
<keyword evidence="3" id="KW-1185">Reference proteome</keyword>
<sequence length="68" mass="7326">MKITVEDSKRYNIAAAKKRLNTVSLSSRSNSQASHSQLFTPGESDDSVVLADDSAVTSHSSFSLSMYA</sequence>
<evidence type="ECO:0000256" key="1">
    <source>
        <dbReference type="SAM" id="MobiDB-lite"/>
    </source>
</evidence>
<reference evidence="2 3" key="1">
    <citation type="submission" date="2019-05" db="EMBL/GenBank/DDBJ databases">
        <title>Another draft genome of Portunus trituberculatus and its Hox gene families provides insights of decapod evolution.</title>
        <authorList>
            <person name="Jeong J.-H."/>
            <person name="Song I."/>
            <person name="Kim S."/>
            <person name="Choi T."/>
            <person name="Kim D."/>
            <person name="Ryu S."/>
            <person name="Kim W."/>
        </authorList>
    </citation>
    <scope>NUCLEOTIDE SEQUENCE [LARGE SCALE GENOMIC DNA]</scope>
    <source>
        <tissue evidence="2">Muscle</tissue>
    </source>
</reference>
<feature type="compositionally biased region" description="Low complexity" evidence="1">
    <location>
        <begin position="24"/>
        <end position="36"/>
    </location>
</feature>
<accession>A0A5B7HDH5</accession>
<protein>
    <submittedName>
        <fullName evidence="2">Uncharacterized protein</fullName>
    </submittedName>
</protein>
<name>A0A5B7HDH5_PORTR</name>
<proteinExistence type="predicted"/>
<gene>
    <name evidence="2" type="ORF">E2C01_060856</name>
</gene>
<evidence type="ECO:0000313" key="3">
    <source>
        <dbReference type="Proteomes" id="UP000324222"/>
    </source>
</evidence>